<dbReference type="EC" id="2.1.1.297" evidence="1"/>
<feature type="domain" description="Methyltransferase small" evidence="6">
    <location>
        <begin position="74"/>
        <end position="153"/>
    </location>
</feature>
<dbReference type="EMBL" id="CP137845">
    <property type="protein sequence ID" value="WPB54218.1"/>
    <property type="molecule type" value="Genomic_DNA"/>
</dbReference>
<dbReference type="PANTHER" id="PTHR18895:SF74">
    <property type="entry name" value="MTRF1L RELEASE FACTOR GLUTAMINE METHYLTRANSFERASE"/>
    <property type="match status" value="1"/>
</dbReference>
<proteinExistence type="predicted"/>
<evidence type="ECO:0000313" key="8">
    <source>
        <dbReference type="Proteomes" id="UP001303601"/>
    </source>
</evidence>
<dbReference type="NCBIfam" id="TIGR00536">
    <property type="entry name" value="hemK_fam"/>
    <property type="match status" value="1"/>
</dbReference>
<dbReference type="Gene3D" id="3.40.50.150">
    <property type="entry name" value="Vaccinia Virus protein VP39"/>
    <property type="match status" value="1"/>
</dbReference>
<accession>A0ABZ0PB07</accession>
<comment type="catalytic activity">
    <reaction evidence="5">
        <text>L-glutaminyl-[peptide chain release factor] + S-adenosyl-L-methionine = N(5)-methyl-L-glutaminyl-[peptide chain release factor] + S-adenosyl-L-homocysteine + H(+)</text>
        <dbReference type="Rhea" id="RHEA:42896"/>
        <dbReference type="Rhea" id="RHEA-COMP:10271"/>
        <dbReference type="Rhea" id="RHEA-COMP:10272"/>
        <dbReference type="ChEBI" id="CHEBI:15378"/>
        <dbReference type="ChEBI" id="CHEBI:30011"/>
        <dbReference type="ChEBI" id="CHEBI:57856"/>
        <dbReference type="ChEBI" id="CHEBI:59789"/>
        <dbReference type="ChEBI" id="CHEBI:61891"/>
        <dbReference type="EC" id="2.1.1.297"/>
    </reaction>
</comment>
<protein>
    <recommendedName>
        <fullName evidence="1">peptide chain release factor N(5)-glutamine methyltransferase</fullName>
        <ecNumber evidence="1">2.1.1.297</ecNumber>
    </recommendedName>
</protein>
<dbReference type="InterPro" id="IPR007848">
    <property type="entry name" value="Small_mtfrase_dom"/>
</dbReference>
<dbReference type="SUPFAM" id="SSF53335">
    <property type="entry name" value="S-adenosyl-L-methionine-dependent methyltransferases"/>
    <property type="match status" value="1"/>
</dbReference>
<evidence type="ECO:0000259" key="6">
    <source>
        <dbReference type="Pfam" id="PF05175"/>
    </source>
</evidence>
<organism evidence="7 8">
    <name type="scientific">Metamycoplasma equirhinis</name>
    <dbReference type="NCBI Taxonomy" id="92402"/>
    <lineage>
        <taxon>Bacteria</taxon>
        <taxon>Bacillati</taxon>
        <taxon>Mycoplasmatota</taxon>
        <taxon>Mycoplasmoidales</taxon>
        <taxon>Metamycoplasmataceae</taxon>
        <taxon>Metamycoplasma</taxon>
    </lineage>
</organism>
<dbReference type="InterPro" id="IPR050320">
    <property type="entry name" value="N5-glutamine_MTase"/>
</dbReference>
<dbReference type="GeneID" id="94493544"/>
<dbReference type="GO" id="GO:0008168">
    <property type="term" value="F:methyltransferase activity"/>
    <property type="evidence" value="ECO:0007669"/>
    <property type="project" value="UniProtKB-KW"/>
</dbReference>
<dbReference type="CDD" id="cd02440">
    <property type="entry name" value="AdoMet_MTases"/>
    <property type="match status" value="1"/>
</dbReference>
<keyword evidence="8" id="KW-1185">Reference proteome</keyword>
<dbReference type="RefSeq" id="WP_140031634.1">
    <property type="nucleotide sequence ID" value="NZ_CP137845.1"/>
</dbReference>
<gene>
    <name evidence="7" type="ORF">R9B83_01495</name>
</gene>
<dbReference type="Pfam" id="PF05175">
    <property type="entry name" value="MTS"/>
    <property type="match status" value="1"/>
</dbReference>
<dbReference type="Proteomes" id="UP001303601">
    <property type="component" value="Chromosome"/>
</dbReference>
<evidence type="ECO:0000256" key="1">
    <source>
        <dbReference type="ARBA" id="ARBA00012771"/>
    </source>
</evidence>
<dbReference type="InterPro" id="IPR004556">
    <property type="entry name" value="HemK-like"/>
</dbReference>
<keyword evidence="4" id="KW-0949">S-adenosyl-L-methionine</keyword>
<dbReference type="PANTHER" id="PTHR18895">
    <property type="entry name" value="HEMK METHYLTRANSFERASE"/>
    <property type="match status" value="1"/>
</dbReference>
<dbReference type="PROSITE" id="PS00092">
    <property type="entry name" value="N6_MTASE"/>
    <property type="match status" value="1"/>
</dbReference>
<dbReference type="GO" id="GO:0032259">
    <property type="term" value="P:methylation"/>
    <property type="evidence" value="ECO:0007669"/>
    <property type="project" value="UniProtKB-KW"/>
</dbReference>
<evidence type="ECO:0000313" key="7">
    <source>
        <dbReference type="EMBL" id="WPB54218.1"/>
    </source>
</evidence>
<evidence type="ECO:0000256" key="5">
    <source>
        <dbReference type="ARBA" id="ARBA00048391"/>
    </source>
</evidence>
<dbReference type="InterPro" id="IPR002052">
    <property type="entry name" value="DNA_methylase_N6_adenine_CS"/>
</dbReference>
<name>A0ABZ0PB07_9BACT</name>
<dbReference type="InterPro" id="IPR029063">
    <property type="entry name" value="SAM-dependent_MTases_sf"/>
</dbReference>
<sequence>MIDKNELLREKERYNLPLFISKKELKKLKKDVPVQKIIGFQILQNVHLDLRYKVLIPRYETEELIIAAYPYLNSKSKVLDLGCGSGFIGLSIAKNKKCNVTLVDRNSQAIKQSKLNAKLNNLNVSVIKSNWFQKVNETYDLIISNPPYLKTLKNLSKSLKYEPKNALVGKNNGLLPYKIICSQAYNFLNNKGVLMFEIDDNIAKWFKAKFNNVLILRDINSKERIAILARNDLRDYKFEK</sequence>
<keyword evidence="2 7" id="KW-0489">Methyltransferase</keyword>
<evidence type="ECO:0000256" key="2">
    <source>
        <dbReference type="ARBA" id="ARBA00022603"/>
    </source>
</evidence>
<evidence type="ECO:0000256" key="4">
    <source>
        <dbReference type="ARBA" id="ARBA00022691"/>
    </source>
</evidence>
<reference evidence="7" key="1">
    <citation type="submission" date="2023-11" db="EMBL/GenBank/DDBJ databases">
        <title>Completed genome sequence of Mycoplasma equirhinis type strain M432/72.</title>
        <authorList>
            <person name="Spergser J."/>
        </authorList>
    </citation>
    <scope>NUCLEOTIDE SEQUENCE [LARGE SCALE GENOMIC DNA]</scope>
    <source>
        <strain evidence="7">M432/72</strain>
    </source>
</reference>
<evidence type="ECO:0000256" key="3">
    <source>
        <dbReference type="ARBA" id="ARBA00022679"/>
    </source>
</evidence>
<keyword evidence="3" id="KW-0808">Transferase</keyword>